<accession>A0A4Y9FWE2</accession>
<evidence type="ECO:0008006" key="4">
    <source>
        <dbReference type="Google" id="ProtNLM"/>
    </source>
</evidence>
<gene>
    <name evidence="2" type="ORF">E4U02_05070</name>
</gene>
<feature type="transmembrane region" description="Helical" evidence="1">
    <location>
        <begin position="57"/>
        <end position="78"/>
    </location>
</feature>
<protein>
    <recommendedName>
        <fullName evidence="4">PH domain-containing protein</fullName>
    </recommendedName>
</protein>
<evidence type="ECO:0000256" key="1">
    <source>
        <dbReference type="SAM" id="Phobius"/>
    </source>
</evidence>
<keyword evidence="1" id="KW-0472">Membrane</keyword>
<evidence type="ECO:0000313" key="3">
    <source>
        <dbReference type="Proteomes" id="UP000298358"/>
    </source>
</evidence>
<reference evidence="2 3" key="1">
    <citation type="submission" date="2019-03" db="EMBL/GenBank/DDBJ databases">
        <title>Diversity of the mouse oral microbiome.</title>
        <authorList>
            <person name="Joseph S."/>
            <person name="Aduse-Opoku J."/>
            <person name="Curtis M."/>
            <person name="Wade W."/>
            <person name="Hashim A."/>
        </authorList>
    </citation>
    <scope>NUCLEOTIDE SEQUENCE [LARGE SCALE GENOMIC DNA]</scope>
    <source>
        <strain evidence="2 3">P1012</strain>
    </source>
</reference>
<feature type="transmembrane region" description="Helical" evidence="1">
    <location>
        <begin position="84"/>
        <end position="106"/>
    </location>
</feature>
<name>A0A4Y9FWE2_9MICO</name>
<keyword evidence="1" id="KW-0812">Transmembrane</keyword>
<keyword evidence="3" id="KW-1185">Reference proteome</keyword>
<dbReference type="OrthoDB" id="4990523at2"/>
<dbReference type="RefSeq" id="WP_135113738.1">
    <property type="nucleotide sequence ID" value="NZ_JADGLL010000007.1"/>
</dbReference>
<proteinExistence type="predicted"/>
<sequence length="217" mass="23855">MTTTTTATRPSFWARAGSWALRALRLELGIYAGIGRAIARRPAIPAGAAGFSYHRPILTILVIFIVLSAVEIPIFDLIVHRWPVVRIVVLILGIWGLTWMVGYLCAMLMRPHVVGSDGIRARSGIEIDIPLPWDDIASVEIARRVDEEKAPRIIDQDGRATLALRIGNETNILILLERPSTVRLPGLAPKGGEHSVQGVRLWADDPKAFLRAVGTHI</sequence>
<dbReference type="AlphaFoldDB" id="A0A4Y9FWE2"/>
<dbReference type="EMBL" id="SPQB01000007">
    <property type="protein sequence ID" value="TFU33609.1"/>
    <property type="molecule type" value="Genomic_DNA"/>
</dbReference>
<keyword evidence="1" id="KW-1133">Transmembrane helix</keyword>
<dbReference type="Proteomes" id="UP000298358">
    <property type="component" value="Unassembled WGS sequence"/>
</dbReference>
<organism evidence="2 3">
    <name type="scientific">Microbacterium paludicola</name>
    <dbReference type="NCBI Taxonomy" id="300019"/>
    <lineage>
        <taxon>Bacteria</taxon>
        <taxon>Bacillati</taxon>
        <taxon>Actinomycetota</taxon>
        <taxon>Actinomycetes</taxon>
        <taxon>Micrococcales</taxon>
        <taxon>Microbacteriaceae</taxon>
        <taxon>Microbacterium</taxon>
    </lineage>
</organism>
<comment type="caution">
    <text evidence="2">The sequence shown here is derived from an EMBL/GenBank/DDBJ whole genome shotgun (WGS) entry which is preliminary data.</text>
</comment>
<evidence type="ECO:0000313" key="2">
    <source>
        <dbReference type="EMBL" id="TFU33609.1"/>
    </source>
</evidence>